<sequence length="137" mass="15217">MPEKNTVPDANNTIVSVIPKQYRPTLSAEENFLLQINSPYTSPVDTGLKINLIKKWSVEQFRIVRFAVQQTATASFTPEVNTSISPTVSFEVNNMPFDLKVHFSKGDQGMVLTDGLQRMAALQRDLGLNIDGFSDAL</sequence>
<evidence type="ECO:0000313" key="2">
    <source>
        <dbReference type="Proteomes" id="UP001197028"/>
    </source>
</evidence>
<name>A0ABS5ZTW3_9PROT</name>
<keyword evidence="2" id="KW-1185">Reference proteome</keyword>
<proteinExistence type="predicted"/>
<dbReference type="RefSeq" id="WP_215864819.1">
    <property type="nucleotide sequence ID" value="NZ_JABELD010000160.1"/>
</dbReference>
<organism evidence="1 2">
    <name type="scientific">Acidithiobacillus concretivorus</name>
    <dbReference type="NCBI Taxonomy" id="3063952"/>
    <lineage>
        <taxon>Bacteria</taxon>
        <taxon>Pseudomonadati</taxon>
        <taxon>Pseudomonadota</taxon>
        <taxon>Acidithiobacillia</taxon>
        <taxon>Acidithiobacillales</taxon>
        <taxon>Acidithiobacillaceae</taxon>
        <taxon>Acidithiobacillus</taxon>
    </lineage>
</organism>
<dbReference type="Proteomes" id="UP001197028">
    <property type="component" value="Unassembled WGS sequence"/>
</dbReference>
<protein>
    <recommendedName>
        <fullName evidence="3">DUF262 domain-containing protein</fullName>
    </recommendedName>
</protein>
<reference evidence="1 2" key="1">
    <citation type="journal article" date="2021" name="ISME J.">
        <title>Genomic evolution of the class Acidithiobacillia: deep-branching Proteobacteria living in extreme acidic conditions.</title>
        <authorList>
            <person name="Moya-Beltran A."/>
            <person name="Beard S."/>
            <person name="Rojas-Villalobos C."/>
            <person name="Issotta F."/>
            <person name="Gallardo Y."/>
            <person name="Ulloa R."/>
            <person name="Giaveno A."/>
            <person name="Degli Esposti M."/>
            <person name="Johnson D.B."/>
            <person name="Quatrini R."/>
        </authorList>
    </citation>
    <scope>NUCLEOTIDE SEQUENCE [LARGE SCALE GENOMIC DNA]</scope>
    <source>
        <strain evidence="1 2">ATCC 19703</strain>
    </source>
</reference>
<evidence type="ECO:0008006" key="3">
    <source>
        <dbReference type="Google" id="ProtNLM"/>
    </source>
</evidence>
<gene>
    <name evidence="1" type="ORF">HJG40_14415</name>
</gene>
<evidence type="ECO:0000313" key="1">
    <source>
        <dbReference type="EMBL" id="MBU2739947.1"/>
    </source>
</evidence>
<dbReference type="EMBL" id="JABELD010000160">
    <property type="protein sequence ID" value="MBU2739947.1"/>
    <property type="molecule type" value="Genomic_DNA"/>
</dbReference>
<comment type="caution">
    <text evidence="1">The sequence shown here is derived from an EMBL/GenBank/DDBJ whole genome shotgun (WGS) entry which is preliminary data.</text>
</comment>
<accession>A0ABS5ZTW3</accession>